<gene>
    <name evidence="10" type="ORF">DCAF_LOCUS23096</name>
</gene>
<dbReference type="AlphaFoldDB" id="A0AAV1SIY6"/>
<dbReference type="EMBL" id="CAWUPB010001184">
    <property type="protein sequence ID" value="CAK7350367.1"/>
    <property type="molecule type" value="Genomic_DNA"/>
</dbReference>
<dbReference type="Pfam" id="PF04844">
    <property type="entry name" value="Ovate"/>
    <property type="match status" value="1"/>
</dbReference>
<evidence type="ECO:0000256" key="1">
    <source>
        <dbReference type="ARBA" id="ARBA00004123"/>
    </source>
</evidence>
<accession>A0AAV1SIY6</accession>
<evidence type="ECO:0000256" key="4">
    <source>
        <dbReference type="ARBA" id="ARBA00023163"/>
    </source>
</evidence>
<feature type="domain" description="OVATE" evidence="9">
    <location>
        <begin position="369"/>
        <end position="428"/>
    </location>
</feature>
<keyword evidence="3 6" id="KW-0805">Transcription regulation</keyword>
<dbReference type="InterPro" id="IPR038933">
    <property type="entry name" value="Ovate"/>
</dbReference>
<comment type="function">
    <text evidence="6">Transcriptional repressor that regulates multiple aspects of plant growth and development.</text>
</comment>
<feature type="compositionally biased region" description="Basic and acidic residues" evidence="8">
    <location>
        <begin position="204"/>
        <end position="214"/>
    </location>
</feature>
<name>A0AAV1SIY6_9ROSI</name>
<keyword evidence="11" id="KW-1185">Reference proteome</keyword>
<dbReference type="GO" id="GO:0045892">
    <property type="term" value="P:negative regulation of DNA-templated transcription"/>
    <property type="evidence" value="ECO:0007669"/>
    <property type="project" value="UniProtKB-UniRule"/>
</dbReference>
<evidence type="ECO:0000256" key="5">
    <source>
        <dbReference type="ARBA" id="ARBA00023242"/>
    </source>
</evidence>
<dbReference type="InterPro" id="IPR006458">
    <property type="entry name" value="Ovate_C"/>
</dbReference>
<evidence type="ECO:0000256" key="8">
    <source>
        <dbReference type="SAM" id="MobiDB-lite"/>
    </source>
</evidence>
<evidence type="ECO:0000256" key="7">
    <source>
        <dbReference type="SAM" id="Coils"/>
    </source>
</evidence>
<keyword evidence="7" id="KW-0175">Coiled coil</keyword>
<evidence type="ECO:0000256" key="6">
    <source>
        <dbReference type="RuleBase" id="RU367028"/>
    </source>
</evidence>
<evidence type="ECO:0000313" key="11">
    <source>
        <dbReference type="Proteomes" id="UP001314170"/>
    </source>
</evidence>
<evidence type="ECO:0000256" key="3">
    <source>
        <dbReference type="ARBA" id="ARBA00023015"/>
    </source>
</evidence>
<comment type="subcellular location">
    <subcellularLocation>
        <location evidence="1 6">Nucleus</location>
    </subcellularLocation>
</comment>
<protein>
    <recommendedName>
        <fullName evidence="6">Transcription repressor</fullName>
    </recommendedName>
    <alternativeName>
        <fullName evidence="6">Ovate family protein</fullName>
    </alternativeName>
</protein>
<dbReference type="NCBIfam" id="TIGR01568">
    <property type="entry name" value="A_thal_3678"/>
    <property type="match status" value="1"/>
</dbReference>
<dbReference type="Proteomes" id="UP001314170">
    <property type="component" value="Unassembled WGS sequence"/>
</dbReference>
<keyword evidence="2 6" id="KW-0678">Repressor</keyword>
<dbReference type="PANTHER" id="PTHR33057">
    <property type="entry name" value="TRANSCRIPTION REPRESSOR OFP7-RELATED"/>
    <property type="match status" value="1"/>
</dbReference>
<evidence type="ECO:0000256" key="2">
    <source>
        <dbReference type="ARBA" id="ARBA00022491"/>
    </source>
</evidence>
<evidence type="ECO:0000313" key="10">
    <source>
        <dbReference type="EMBL" id="CAK7350367.1"/>
    </source>
</evidence>
<reference evidence="10 11" key="1">
    <citation type="submission" date="2024-01" db="EMBL/GenBank/DDBJ databases">
        <authorList>
            <person name="Waweru B."/>
        </authorList>
    </citation>
    <scope>NUCLEOTIDE SEQUENCE [LARGE SCALE GENOMIC DNA]</scope>
</reference>
<proteinExistence type="predicted"/>
<dbReference type="PROSITE" id="PS51754">
    <property type="entry name" value="OVATE"/>
    <property type="match status" value="1"/>
</dbReference>
<dbReference type="GO" id="GO:0005634">
    <property type="term" value="C:nucleus"/>
    <property type="evidence" value="ECO:0007669"/>
    <property type="project" value="UniProtKB-SubCell"/>
</dbReference>
<organism evidence="10 11">
    <name type="scientific">Dovyalis caffra</name>
    <dbReference type="NCBI Taxonomy" id="77055"/>
    <lineage>
        <taxon>Eukaryota</taxon>
        <taxon>Viridiplantae</taxon>
        <taxon>Streptophyta</taxon>
        <taxon>Embryophyta</taxon>
        <taxon>Tracheophyta</taxon>
        <taxon>Spermatophyta</taxon>
        <taxon>Magnoliopsida</taxon>
        <taxon>eudicotyledons</taxon>
        <taxon>Gunneridae</taxon>
        <taxon>Pentapetalae</taxon>
        <taxon>rosids</taxon>
        <taxon>fabids</taxon>
        <taxon>Malpighiales</taxon>
        <taxon>Salicaceae</taxon>
        <taxon>Flacourtieae</taxon>
        <taxon>Dovyalis</taxon>
    </lineage>
</organism>
<evidence type="ECO:0000259" key="9">
    <source>
        <dbReference type="PROSITE" id="PS51754"/>
    </source>
</evidence>
<keyword evidence="4 6" id="KW-0804">Transcription</keyword>
<sequence>MKWGKKKNPSSSSSRPSLISHVFPTSWLTKFKHMSVNPGPEHAKAKQKEKWNSVSTSPLPFAGGEGGGRFYGGDGDAFWRLSFGDDCADGEKSRGALRSFHYDFNNEPEAPPSSCHMCRSNATRVNYKKEDTFKFSNMISEVRKMRGLPSEMEILPEMDACIREKVAEIRTPRFRVEREKKLRKTDRRVFEKQQFKLDGEKPYEAERVSREETSKNISETESERTIGMIEREDCKLTASYSKKVFSLSSINARDSHPSKTEKEIVFAAQKDSDGYSAENLSSELQKLKDRKIEELKSMREKQRKSQHINRELKRKKNSKVRAFSPRTASKVEICRIKAVEDMKKAKLKMKTKAREKTMEGFTGLENFAVVKSSFDPQKDFRDSMIEMIEEKRISQPEELEELLACYLTLNADEYHDLIIKVFRQVWFDLNQACFVAELENDYYE</sequence>
<comment type="caution">
    <text evidence="10">The sequence shown here is derived from an EMBL/GenBank/DDBJ whole genome shotgun (WGS) entry which is preliminary data.</text>
</comment>
<keyword evidence="5 6" id="KW-0539">Nucleus</keyword>
<feature type="coiled-coil region" evidence="7">
    <location>
        <begin position="277"/>
        <end position="318"/>
    </location>
</feature>
<feature type="region of interest" description="Disordered" evidence="8">
    <location>
        <begin position="204"/>
        <end position="223"/>
    </location>
</feature>
<dbReference type="PANTHER" id="PTHR33057:SF82">
    <property type="entry name" value="TRANSCRIPTION REPRESSOR OFP5"/>
    <property type="match status" value="1"/>
</dbReference>